<evidence type="ECO:0000313" key="2">
    <source>
        <dbReference type="EMBL" id="PRZ42955.1"/>
    </source>
</evidence>
<dbReference type="Proteomes" id="UP000237752">
    <property type="component" value="Unassembled WGS sequence"/>
</dbReference>
<feature type="transmembrane region" description="Helical" evidence="1">
    <location>
        <begin position="42"/>
        <end position="62"/>
    </location>
</feature>
<feature type="transmembrane region" description="Helical" evidence="1">
    <location>
        <begin position="396"/>
        <end position="419"/>
    </location>
</feature>
<keyword evidence="3" id="KW-1185">Reference proteome</keyword>
<organism evidence="2 3">
    <name type="scientific">Antricoccus suffuscus</name>
    <dbReference type="NCBI Taxonomy" id="1629062"/>
    <lineage>
        <taxon>Bacteria</taxon>
        <taxon>Bacillati</taxon>
        <taxon>Actinomycetota</taxon>
        <taxon>Actinomycetes</taxon>
        <taxon>Geodermatophilales</taxon>
        <taxon>Antricoccaceae</taxon>
        <taxon>Antricoccus</taxon>
    </lineage>
</organism>
<dbReference type="PANTHER" id="PTHR23523:SF2">
    <property type="entry name" value="2-NITROIMIDAZOLE TRANSPORTER"/>
    <property type="match status" value="1"/>
</dbReference>
<feature type="transmembrane region" description="Helical" evidence="1">
    <location>
        <begin position="201"/>
        <end position="218"/>
    </location>
</feature>
<dbReference type="InterPro" id="IPR036259">
    <property type="entry name" value="MFS_trans_sf"/>
</dbReference>
<feature type="transmembrane region" description="Helical" evidence="1">
    <location>
        <begin position="245"/>
        <end position="265"/>
    </location>
</feature>
<feature type="transmembrane region" description="Helical" evidence="1">
    <location>
        <begin position="277"/>
        <end position="298"/>
    </location>
</feature>
<dbReference type="AlphaFoldDB" id="A0A2T1A2X5"/>
<dbReference type="PANTHER" id="PTHR23523">
    <property type="match status" value="1"/>
</dbReference>
<comment type="caution">
    <text evidence="2">The sequence shown here is derived from an EMBL/GenBank/DDBJ whole genome shotgun (WGS) entry which is preliminary data.</text>
</comment>
<evidence type="ECO:0000313" key="3">
    <source>
        <dbReference type="Proteomes" id="UP000237752"/>
    </source>
</evidence>
<protein>
    <submittedName>
        <fullName evidence="2">CP family cyanate transporter-like MFS transporter</fullName>
    </submittedName>
</protein>
<sequence>MSRDPEIVAEVATAAGGVPVIDTDPPTRPAPPSRSDLRLPRWLVIGAIILLAGNLRAAVNVIGAVLPQMREALDLSGAEAGLLTALPAFCFGFLGAAGPFVARKLGPSRTVIVALVVMTLGQLVRAFVPGRPALFTGSAITLAAIAIANVLMPSLVRYYFPRNVAALTAVYTVTLAAFSSAASILTLPFENAVGGDWRVGLGSWAAFSLVAILPWLIIGARDRAVDFSNNGGHLKLLQIAHSFKAWILALFFGVQAFQAYIIFGWMPTILHDEGHGLVAAAAYVGLVSLVSMGASIFVPTLMHRLHHPSLVVWALSAFYIGGYVGLYFQPLHLTWLWTSLIGIGSSYFTLTLFVVTMRARTHGGVLSLSGFMQGAGYVLAGAGLLLFGIVHGNSKVWDAAIIVLVVLTVFQTVIGLVSVSRWTIEDELQD</sequence>
<keyword evidence="1" id="KW-1133">Transmembrane helix</keyword>
<feature type="transmembrane region" description="Helical" evidence="1">
    <location>
        <begin position="310"/>
        <end position="328"/>
    </location>
</feature>
<proteinExistence type="predicted"/>
<dbReference type="Gene3D" id="1.20.1250.20">
    <property type="entry name" value="MFS general substrate transporter like domains"/>
    <property type="match status" value="1"/>
</dbReference>
<feature type="transmembrane region" description="Helical" evidence="1">
    <location>
        <begin position="164"/>
        <end position="189"/>
    </location>
</feature>
<evidence type="ECO:0000256" key="1">
    <source>
        <dbReference type="SAM" id="Phobius"/>
    </source>
</evidence>
<dbReference type="InterPro" id="IPR052524">
    <property type="entry name" value="MFS_Cyanate_Porter"/>
</dbReference>
<feature type="transmembrane region" description="Helical" evidence="1">
    <location>
        <begin position="134"/>
        <end position="152"/>
    </location>
</feature>
<dbReference type="InterPro" id="IPR011701">
    <property type="entry name" value="MFS"/>
</dbReference>
<accession>A0A2T1A2X5</accession>
<feature type="transmembrane region" description="Helical" evidence="1">
    <location>
        <begin position="82"/>
        <end position="102"/>
    </location>
</feature>
<gene>
    <name evidence="2" type="ORF">CLV47_1035</name>
</gene>
<name>A0A2T1A2X5_9ACTN</name>
<dbReference type="GO" id="GO:0022857">
    <property type="term" value="F:transmembrane transporter activity"/>
    <property type="evidence" value="ECO:0007669"/>
    <property type="project" value="InterPro"/>
</dbReference>
<feature type="transmembrane region" description="Helical" evidence="1">
    <location>
        <begin position="334"/>
        <end position="356"/>
    </location>
</feature>
<reference evidence="2 3" key="1">
    <citation type="submission" date="2018-03" db="EMBL/GenBank/DDBJ databases">
        <title>Genomic Encyclopedia of Archaeal and Bacterial Type Strains, Phase II (KMG-II): from individual species to whole genera.</title>
        <authorList>
            <person name="Goeker M."/>
        </authorList>
    </citation>
    <scope>NUCLEOTIDE SEQUENCE [LARGE SCALE GENOMIC DNA]</scope>
    <source>
        <strain evidence="2 3">DSM 100065</strain>
    </source>
</reference>
<feature type="transmembrane region" description="Helical" evidence="1">
    <location>
        <begin position="368"/>
        <end position="390"/>
    </location>
</feature>
<dbReference type="Pfam" id="PF07690">
    <property type="entry name" value="MFS_1"/>
    <property type="match status" value="1"/>
</dbReference>
<dbReference type="EMBL" id="PVUE01000003">
    <property type="protein sequence ID" value="PRZ42955.1"/>
    <property type="molecule type" value="Genomic_DNA"/>
</dbReference>
<dbReference type="SUPFAM" id="SSF103473">
    <property type="entry name" value="MFS general substrate transporter"/>
    <property type="match status" value="1"/>
</dbReference>
<keyword evidence="1" id="KW-0472">Membrane</keyword>
<keyword evidence="1" id="KW-0812">Transmembrane</keyword>
<feature type="transmembrane region" description="Helical" evidence="1">
    <location>
        <begin position="109"/>
        <end position="128"/>
    </location>
</feature>